<protein>
    <recommendedName>
        <fullName evidence="3">Cytotoxic translational repressor of toxin-antitoxin stability system</fullName>
    </recommendedName>
</protein>
<evidence type="ECO:0008006" key="3">
    <source>
        <dbReference type="Google" id="ProtNLM"/>
    </source>
</evidence>
<sequence>MARERQVNRPTKRTEYRIVAATAQADKGWRDLVATHRNLTVDTWEFLTAHPLKHTPTNYPLRGELGTITRNGCKHARWQHKPSQGNGARIWFYVADNCVYLEKVHTHHPNETS</sequence>
<gene>
    <name evidence="1" type="ORF">G7067_10440</name>
</gene>
<accession>A0A6G8FJV9</accession>
<organism evidence="1 2">
    <name type="scientific">Leucobacter insecticola</name>
    <dbReference type="NCBI Taxonomy" id="2714934"/>
    <lineage>
        <taxon>Bacteria</taxon>
        <taxon>Bacillati</taxon>
        <taxon>Actinomycetota</taxon>
        <taxon>Actinomycetes</taxon>
        <taxon>Micrococcales</taxon>
        <taxon>Microbacteriaceae</taxon>
        <taxon>Leucobacter</taxon>
    </lineage>
</organism>
<dbReference type="EMBL" id="CP049934">
    <property type="protein sequence ID" value="QIM16726.1"/>
    <property type="molecule type" value="Genomic_DNA"/>
</dbReference>
<proteinExistence type="predicted"/>
<reference evidence="1 2" key="1">
    <citation type="submission" date="2020-03" db="EMBL/GenBank/DDBJ databases">
        <title>Leucobacter sp. nov., isolated from beetles.</title>
        <authorList>
            <person name="Hyun D.-W."/>
            <person name="Bae J.-W."/>
        </authorList>
    </citation>
    <scope>NUCLEOTIDE SEQUENCE [LARGE SCALE GENOMIC DNA]</scope>
    <source>
        <strain evidence="1 2">HDW9B</strain>
    </source>
</reference>
<evidence type="ECO:0000313" key="2">
    <source>
        <dbReference type="Proteomes" id="UP000501387"/>
    </source>
</evidence>
<evidence type="ECO:0000313" key="1">
    <source>
        <dbReference type="EMBL" id="QIM16726.1"/>
    </source>
</evidence>
<keyword evidence="2" id="KW-1185">Reference proteome</keyword>
<dbReference type="AlphaFoldDB" id="A0A6G8FJV9"/>
<name>A0A6G8FJV9_9MICO</name>
<dbReference type="Proteomes" id="UP000501387">
    <property type="component" value="Chromosome"/>
</dbReference>
<dbReference type="KEGG" id="lins:G7067_10440"/>